<accession>A0A2H0KJ91</accession>
<organism evidence="1 2">
    <name type="scientific">Candidatus Roizmanbacteria bacterium CG11_big_fil_rev_8_21_14_0_20_37_16</name>
    <dbReference type="NCBI Taxonomy" id="1974857"/>
    <lineage>
        <taxon>Bacteria</taxon>
        <taxon>Candidatus Roizmaniibacteriota</taxon>
    </lineage>
</organism>
<evidence type="ECO:0000313" key="2">
    <source>
        <dbReference type="Proteomes" id="UP000229497"/>
    </source>
</evidence>
<name>A0A2H0KJ91_9BACT</name>
<dbReference type="AlphaFoldDB" id="A0A2H0KJ91"/>
<dbReference type="EMBL" id="PCVK01000117">
    <property type="protein sequence ID" value="PIQ71312.1"/>
    <property type="molecule type" value="Genomic_DNA"/>
</dbReference>
<sequence>MNEQTIIPISDMPDSGGFFGNNQVTLKQLAGGPDHKEARQVGHKLSDILARLDVQHKMGTEYLDHKNYAPFVDVQIGNNNYFFIGTRSAGDDIDPESHTIKIVGGTCIGGKETISGFDKAGNVHSLLESEVPDTLDEQINSLVLNPKPTLYEVDIIERTTKFIKALMNGGMSLKHDVSLYWHVPYPEYLLYLKQYYDSGVLTDVQCKELATFLKKKTSVLEDWFSNKLKKQINPIQFGSPLENIITPVNLFEKHLDLEDTLEMLKQDKLWNSIINTTMISSWTQLADASYSYMYLQQSDGQTTIGIEDPGEGKILSVAKKMAQKSGIPFNMTCLYPHPGVLEGVSKPARLYRHQKTIPDEVLLVHRQY</sequence>
<evidence type="ECO:0000313" key="1">
    <source>
        <dbReference type="EMBL" id="PIQ71312.1"/>
    </source>
</evidence>
<reference evidence="1 2" key="1">
    <citation type="submission" date="2017-09" db="EMBL/GenBank/DDBJ databases">
        <title>Depth-based differentiation of microbial function through sediment-hosted aquifers and enrichment of novel symbionts in the deep terrestrial subsurface.</title>
        <authorList>
            <person name="Probst A.J."/>
            <person name="Ladd B."/>
            <person name="Jarett J.K."/>
            <person name="Geller-Mcgrath D.E."/>
            <person name="Sieber C.M."/>
            <person name="Emerson J.B."/>
            <person name="Anantharaman K."/>
            <person name="Thomas B.C."/>
            <person name="Malmstrom R."/>
            <person name="Stieglmeier M."/>
            <person name="Klingl A."/>
            <person name="Woyke T."/>
            <person name="Ryan C.M."/>
            <person name="Banfield J.F."/>
        </authorList>
    </citation>
    <scope>NUCLEOTIDE SEQUENCE [LARGE SCALE GENOMIC DNA]</scope>
    <source>
        <strain evidence="1">CG11_big_fil_rev_8_21_14_0_20_37_16</strain>
    </source>
</reference>
<proteinExistence type="predicted"/>
<protein>
    <submittedName>
        <fullName evidence="1">Uncharacterized protein</fullName>
    </submittedName>
</protein>
<comment type="caution">
    <text evidence="1">The sequence shown here is derived from an EMBL/GenBank/DDBJ whole genome shotgun (WGS) entry which is preliminary data.</text>
</comment>
<gene>
    <name evidence="1" type="ORF">COV87_04120</name>
</gene>
<dbReference type="Proteomes" id="UP000229497">
    <property type="component" value="Unassembled WGS sequence"/>
</dbReference>